<name>A0A1Q9A5N9_9HYPH</name>
<comment type="caution">
    <text evidence="5">The sequence shown here is derived from an EMBL/GenBank/DDBJ whole genome shotgun (WGS) entry which is preliminary data.</text>
</comment>
<dbReference type="AlphaFoldDB" id="A0A1Q9A5N9"/>
<proteinExistence type="predicted"/>
<dbReference type="RefSeq" id="WP_075615685.1">
    <property type="nucleotide sequence ID" value="NZ_JACIED010000001.1"/>
</dbReference>
<keyword evidence="1 2" id="KW-0732">Signal</keyword>
<evidence type="ECO:0000256" key="1">
    <source>
        <dbReference type="ARBA" id="ARBA00022729"/>
    </source>
</evidence>
<keyword evidence="6" id="KW-1185">Reference proteome</keyword>
<dbReference type="OrthoDB" id="5643626at2"/>
<dbReference type="Gene3D" id="2.40.160.20">
    <property type="match status" value="1"/>
</dbReference>
<evidence type="ECO:0000313" key="5">
    <source>
        <dbReference type="EMBL" id="OLP49900.1"/>
    </source>
</evidence>
<evidence type="ECO:0000313" key="6">
    <source>
        <dbReference type="Proteomes" id="UP000185598"/>
    </source>
</evidence>
<dbReference type="SUPFAM" id="SSF56925">
    <property type="entry name" value="OMPA-like"/>
    <property type="match status" value="1"/>
</dbReference>
<protein>
    <submittedName>
        <fullName evidence="4">Opacity protein-like surface antigen</fullName>
    </submittedName>
</protein>
<dbReference type="EMBL" id="MKIN01000022">
    <property type="protein sequence ID" value="OLP49900.1"/>
    <property type="molecule type" value="Genomic_DNA"/>
</dbReference>
<dbReference type="InterPro" id="IPR011250">
    <property type="entry name" value="OMP/PagP_B-barrel"/>
</dbReference>
<dbReference type="EMBL" id="JACIED010000001">
    <property type="protein sequence ID" value="MBB4006630.1"/>
    <property type="molecule type" value="Genomic_DNA"/>
</dbReference>
<feature type="domain" description="Outer membrane protein beta-barrel" evidence="3">
    <location>
        <begin position="22"/>
        <end position="255"/>
    </location>
</feature>
<evidence type="ECO:0000313" key="7">
    <source>
        <dbReference type="Proteomes" id="UP000544107"/>
    </source>
</evidence>
<gene>
    <name evidence="5" type="ORF">BJF91_21215</name>
    <name evidence="4" type="ORF">GGQ71_000866</name>
</gene>
<dbReference type="Proteomes" id="UP000185598">
    <property type="component" value="Unassembled WGS sequence"/>
</dbReference>
<dbReference type="STRING" id="887144.BJF91_21215"/>
<accession>A0A1Q9A5N9</accession>
<evidence type="ECO:0000313" key="4">
    <source>
        <dbReference type="EMBL" id="MBB4006630.1"/>
    </source>
</evidence>
<reference evidence="4 7" key="2">
    <citation type="submission" date="2020-08" db="EMBL/GenBank/DDBJ databases">
        <title>Genomic Encyclopedia of Type Strains, Phase IV (KMG-IV): sequencing the most valuable type-strain genomes for metagenomic binning, comparative biology and taxonomic classification.</title>
        <authorList>
            <person name="Goeker M."/>
        </authorList>
    </citation>
    <scope>NUCLEOTIDE SEQUENCE [LARGE SCALE GENOMIC DNA]</scope>
    <source>
        <strain evidence="4 7">DSM 100021</strain>
    </source>
</reference>
<feature type="signal peptide" evidence="2">
    <location>
        <begin position="1"/>
        <end position="20"/>
    </location>
</feature>
<feature type="chain" id="PRO_5044564343" evidence="2">
    <location>
        <begin position="21"/>
        <end position="274"/>
    </location>
</feature>
<dbReference type="Pfam" id="PF13505">
    <property type="entry name" value="OMP_b-brl"/>
    <property type="match status" value="1"/>
</dbReference>
<dbReference type="InterPro" id="IPR027385">
    <property type="entry name" value="Beta-barrel_OMP"/>
</dbReference>
<reference evidence="5 6" key="1">
    <citation type="submission" date="2016-09" db="EMBL/GenBank/DDBJ databases">
        <title>Rhizobium oryziradicis sp. nov., isolated from the root of rice.</title>
        <authorList>
            <person name="Zhao J."/>
            <person name="Zhang X."/>
        </authorList>
    </citation>
    <scope>NUCLEOTIDE SEQUENCE [LARGE SCALE GENOMIC DNA]</scope>
    <source>
        <strain evidence="5 6">14971</strain>
    </source>
</reference>
<organism evidence="5 6">
    <name type="scientific">Allorhizobium taibaishanense</name>
    <dbReference type="NCBI Taxonomy" id="887144"/>
    <lineage>
        <taxon>Bacteria</taxon>
        <taxon>Pseudomonadati</taxon>
        <taxon>Pseudomonadota</taxon>
        <taxon>Alphaproteobacteria</taxon>
        <taxon>Hyphomicrobiales</taxon>
        <taxon>Rhizobiaceae</taxon>
        <taxon>Rhizobium/Agrobacterium group</taxon>
        <taxon>Allorhizobium</taxon>
    </lineage>
</organism>
<evidence type="ECO:0000256" key="2">
    <source>
        <dbReference type="SAM" id="SignalP"/>
    </source>
</evidence>
<sequence length="274" mass="29612">MKRHLWAMFAAVLLAGQAGAADLYQPEPPLQDAPEVRVADTSGWYLRGDVGYSFNQLRGAKFYQGSNATQASFDRHDLDNSYSLGAGVGYQINSHLRTDLTFDYLGKSDFTGSTHGSCGVSTACTSRDLSSLQAYTLMANAYVDLGTYAAFTPYVGAGIGGSYVKWDKLKNTSCADDGSGCDGSEEHGGRGSWRFAYQLMVGTSIDITCDWKADIGYRFRQTSSGNMFGYKANGGPGSDKGFYSHDLHVGARYQFGGCPTPVAYEPPPQPLVYK</sequence>
<evidence type="ECO:0000259" key="3">
    <source>
        <dbReference type="Pfam" id="PF13505"/>
    </source>
</evidence>
<dbReference type="Proteomes" id="UP000544107">
    <property type="component" value="Unassembled WGS sequence"/>
</dbReference>